<dbReference type="Proteomes" id="UP001181046">
    <property type="component" value="Unassembled WGS sequence"/>
</dbReference>
<accession>A0ABU3FDN0</accession>
<dbReference type="EMBL" id="JARQAJ010000016">
    <property type="protein sequence ID" value="MDT2760784.1"/>
    <property type="molecule type" value="Genomic_DNA"/>
</dbReference>
<protein>
    <submittedName>
        <fullName evidence="1">Uncharacterized protein</fullName>
    </submittedName>
</protein>
<reference evidence="1" key="1">
    <citation type="submission" date="2023-03" db="EMBL/GenBank/DDBJ databases">
        <authorList>
            <person name="Shen W."/>
            <person name="Cai J."/>
        </authorList>
    </citation>
    <scope>NUCLEOTIDE SEQUENCE</scope>
    <source>
        <strain evidence="1">P66-3</strain>
    </source>
</reference>
<keyword evidence="2" id="KW-1185">Reference proteome</keyword>
<name>A0ABU3FDN0_9ENTE</name>
<sequence>MSWLAKHYLRQWQGYIELSSELTEWDQKAATVFFNALKQVDEADVKLLSDKYVTHIKRRVISQQYGKPFSAEPGTDKAMADLYGIEPHEYRQRRVEAEARLETQIKGITDVYNEKQIARLPEFNLKMGKLYLKSYEPSFLGIIRDEVVFTLDPSKAKIFKQGDEVAAEFMRFLKLEKCEVDRNSVGMSLIVDCKLL</sequence>
<comment type="caution">
    <text evidence="1">The sequence shown here is derived from an EMBL/GenBank/DDBJ whole genome shotgun (WGS) entry which is preliminary data.</text>
</comment>
<evidence type="ECO:0000313" key="1">
    <source>
        <dbReference type="EMBL" id="MDT2760784.1"/>
    </source>
</evidence>
<dbReference type="RefSeq" id="WP_311830590.1">
    <property type="nucleotide sequence ID" value="NZ_JARQAJ010000016.1"/>
</dbReference>
<evidence type="ECO:0000313" key="2">
    <source>
        <dbReference type="Proteomes" id="UP001181046"/>
    </source>
</evidence>
<proteinExistence type="predicted"/>
<gene>
    <name evidence="1" type="ORF">P7H27_13595</name>
</gene>
<organism evidence="1 2">
    <name type="scientific">Enterococcus xiangfangensis</name>
    <dbReference type="NCBI Taxonomy" id="1296537"/>
    <lineage>
        <taxon>Bacteria</taxon>
        <taxon>Bacillati</taxon>
        <taxon>Bacillota</taxon>
        <taxon>Bacilli</taxon>
        <taxon>Lactobacillales</taxon>
        <taxon>Enterococcaceae</taxon>
        <taxon>Enterococcus</taxon>
    </lineage>
</organism>